<reference evidence="1" key="1">
    <citation type="journal article" date="2015" name="Nature">
        <title>Complex archaea that bridge the gap between prokaryotes and eukaryotes.</title>
        <authorList>
            <person name="Spang A."/>
            <person name="Saw J.H."/>
            <person name="Jorgensen S.L."/>
            <person name="Zaremba-Niedzwiedzka K."/>
            <person name="Martijn J."/>
            <person name="Lind A.E."/>
            <person name="van Eijk R."/>
            <person name="Schleper C."/>
            <person name="Guy L."/>
            <person name="Ettema T.J."/>
        </authorList>
    </citation>
    <scope>NUCLEOTIDE SEQUENCE</scope>
</reference>
<sequence length="246" mass="28000">MLLVDTHEPDEIFNYLSQTIPEVKRSSLNGEGKNFADYLWTNRDREFEQVERKHWTEIIPDIDKVEKQLDTQRTNAKVHYLLVEDLLVPTGQGVTSYTNIQERTRKSGGIYLSSKRAWSLRKQPQAYYRLVSWLYQLSKSGLEIWQSPNRVATATIITTLYHRSQKAEEENWAFQNYYRIKAPKSERDPHVISLIGLSGARLGPARARALIDSFGTLVGAVNASESNLIQVLGVAAAKTFMGAIGR</sequence>
<dbReference type="AlphaFoldDB" id="A0A0F9FHL9"/>
<name>A0A0F9FHL9_9ZZZZ</name>
<dbReference type="SUPFAM" id="SSF47781">
    <property type="entry name" value="RuvA domain 2-like"/>
    <property type="match status" value="1"/>
</dbReference>
<proteinExistence type="predicted"/>
<evidence type="ECO:0000313" key="1">
    <source>
        <dbReference type="EMBL" id="KKL77961.1"/>
    </source>
</evidence>
<dbReference type="EMBL" id="LAZR01023599">
    <property type="protein sequence ID" value="KKL77961.1"/>
    <property type="molecule type" value="Genomic_DNA"/>
</dbReference>
<dbReference type="InterPro" id="IPR010994">
    <property type="entry name" value="RuvA_2-like"/>
</dbReference>
<evidence type="ECO:0008006" key="2">
    <source>
        <dbReference type="Google" id="ProtNLM"/>
    </source>
</evidence>
<comment type="caution">
    <text evidence="1">The sequence shown here is derived from an EMBL/GenBank/DDBJ whole genome shotgun (WGS) entry which is preliminary data.</text>
</comment>
<organism evidence="1">
    <name type="scientific">marine sediment metagenome</name>
    <dbReference type="NCBI Taxonomy" id="412755"/>
    <lineage>
        <taxon>unclassified sequences</taxon>
        <taxon>metagenomes</taxon>
        <taxon>ecological metagenomes</taxon>
    </lineage>
</organism>
<gene>
    <name evidence="1" type="ORF">LCGC14_2029650</name>
</gene>
<dbReference type="Gene3D" id="3.40.50.10130">
    <property type="match status" value="1"/>
</dbReference>
<accession>A0A0F9FHL9</accession>
<protein>
    <recommendedName>
        <fullName evidence="2">ERCC4 domain-containing protein</fullName>
    </recommendedName>
</protein>